<evidence type="ECO:0000259" key="2">
    <source>
        <dbReference type="Pfam" id="PF01757"/>
    </source>
</evidence>
<feature type="transmembrane region" description="Helical" evidence="1">
    <location>
        <begin position="236"/>
        <end position="257"/>
    </location>
</feature>
<dbReference type="Proteomes" id="UP000093510">
    <property type="component" value="Unassembled WGS sequence"/>
</dbReference>
<keyword evidence="4" id="KW-1185">Reference proteome</keyword>
<feature type="transmembrane region" description="Helical" evidence="1">
    <location>
        <begin position="7"/>
        <end position="29"/>
    </location>
</feature>
<feature type="transmembrane region" description="Helical" evidence="1">
    <location>
        <begin position="61"/>
        <end position="78"/>
    </location>
</feature>
<accession>A0A1B9E3P2</accession>
<dbReference type="RefSeq" id="WP_066334000.1">
    <property type="nucleotide sequence ID" value="NZ_CP017688.1"/>
</dbReference>
<dbReference type="EMBL" id="LVEP01000022">
    <property type="protein sequence ID" value="OCB76563.1"/>
    <property type="molecule type" value="Genomic_DNA"/>
</dbReference>
<evidence type="ECO:0000256" key="1">
    <source>
        <dbReference type="SAM" id="Phobius"/>
    </source>
</evidence>
<dbReference type="GO" id="GO:0016020">
    <property type="term" value="C:membrane"/>
    <property type="evidence" value="ECO:0007669"/>
    <property type="project" value="TreeGrafter"/>
</dbReference>
<dbReference type="GO" id="GO:0016747">
    <property type="term" value="F:acyltransferase activity, transferring groups other than amino-acyl groups"/>
    <property type="evidence" value="ECO:0007669"/>
    <property type="project" value="InterPro"/>
</dbReference>
<dbReference type="PANTHER" id="PTHR23028:SF53">
    <property type="entry name" value="ACYL_TRANSF_3 DOMAIN-CONTAINING PROTEIN"/>
    <property type="match status" value="1"/>
</dbReference>
<feature type="transmembrane region" description="Helical" evidence="1">
    <location>
        <begin position="201"/>
        <end position="224"/>
    </location>
</feature>
<keyword evidence="1" id="KW-1133">Transmembrane helix</keyword>
<dbReference type="InterPro" id="IPR050879">
    <property type="entry name" value="Acyltransferase_3"/>
</dbReference>
<feature type="transmembrane region" description="Helical" evidence="1">
    <location>
        <begin position="98"/>
        <end position="119"/>
    </location>
</feature>
<organism evidence="3 4">
    <name type="scientific">Flavobacterium crassostreae</name>
    <dbReference type="NCBI Taxonomy" id="1763534"/>
    <lineage>
        <taxon>Bacteria</taxon>
        <taxon>Pseudomonadati</taxon>
        <taxon>Bacteroidota</taxon>
        <taxon>Flavobacteriia</taxon>
        <taxon>Flavobacteriales</taxon>
        <taxon>Flavobacteriaceae</taxon>
        <taxon>Flavobacterium</taxon>
    </lineage>
</organism>
<dbReference type="OrthoDB" id="290051at2"/>
<sequence length="265" mass="31188">MDKINKPIFLSGLNGLRTIAAIGVLLSHINLSLQNFGVKTISLFGFNEKGIQKSWVLGEHGVTMFFVLSGFLITFLLLKEYEKTGAIRIKDFYIRRALRIWPLYYLYIFLVLITIFSFFKFDFNLLLYLTFFANIPFINNATYPAMGHLWSISVEEQFYLFWPFLFLFLIKNKFIKKLSIVIFVFAFFRIFIWYIKPFSIPALISVVNRFDCMMFGALGAYLFFKENVIVKYLNSKIVQLIAWAIMFLLVINVFQFLNSISEFNY</sequence>
<name>A0A1B9E3P2_9FLAO</name>
<dbReference type="PANTHER" id="PTHR23028">
    <property type="entry name" value="ACETYLTRANSFERASE"/>
    <property type="match status" value="1"/>
</dbReference>
<reference evidence="3 4" key="1">
    <citation type="submission" date="2016-03" db="EMBL/GenBank/DDBJ databases">
        <authorList>
            <person name="Ploux O."/>
        </authorList>
    </citation>
    <scope>NUCLEOTIDE SEQUENCE [LARGE SCALE GENOMIC DNA]</scope>
    <source>
        <strain evidence="3 4">LPB0076</strain>
    </source>
</reference>
<comment type="caution">
    <text evidence="3">The sequence shown here is derived from an EMBL/GenBank/DDBJ whole genome shotgun (WGS) entry which is preliminary data.</text>
</comment>
<dbReference type="AlphaFoldDB" id="A0A1B9E3P2"/>
<feature type="transmembrane region" description="Helical" evidence="1">
    <location>
        <begin position="149"/>
        <end position="170"/>
    </location>
</feature>
<dbReference type="GO" id="GO:0000271">
    <property type="term" value="P:polysaccharide biosynthetic process"/>
    <property type="evidence" value="ECO:0007669"/>
    <property type="project" value="TreeGrafter"/>
</dbReference>
<keyword evidence="1" id="KW-0472">Membrane</keyword>
<keyword evidence="1" id="KW-0812">Transmembrane</keyword>
<evidence type="ECO:0000313" key="3">
    <source>
        <dbReference type="EMBL" id="OCB76563.1"/>
    </source>
</evidence>
<protein>
    <recommendedName>
        <fullName evidence="2">Acyltransferase 3 domain-containing protein</fullName>
    </recommendedName>
</protein>
<feature type="transmembrane region" description="Helical" evidence="1">
    <location>
        <begin position="177"/>
        <end position="195"/>
    </location>
</feature>
<dbReference type="STRING" id="1763534.GCA_001831475_01083"/>
<proteinExistence type="predicted"/>
<gene>
    <name evidence="3" type="ORF">LPBF_06425</name>
</gene>
<dbReference type="InterPro" id="IPR002656">
    <property type="entry name" value="Acyl_transf_3_dom"/>
</dbReference>
<dbReference type="Pfam" id="PF01757">
    <property type="entry name" value="Acyl_transf_3"/>
    <property type="match status" value="1"/>
</dbReference>
<feature type="domain" description="Acyltransferase 3" evidence="2">
    <location>
        <begin position="12"/>
        <end position="257"/>
    </location>
</feature>
<evidence type="ECO:0000313" key="4">
    <source>
        <dbReference type="Proteomes" id="UP000093510"/>
    </source>
</evidence>